<name>A0AAE1PX14_9EUCA</name>
<keyword evidence="5 10" id="KW-0547">Nucleotide-binding</keyword>
<dbReference type="EC" id="2.7.11.1" evidence="2"/>
<comment type="caution">
    <text evidence="13">The sequence shown here is derived from an EMBL/GenBank/DDBJ whole genome shotgun (WGS) entry which is preliminary data.</text>
</comment>
<dbReference type="PROSITE" id="PS50011">
    <property type="entry name" value="PROTEIN_KINASE_DOM"/>
    <property type="match status" value="1"/>
</dbReference>
<sequence>MEKLEVIGEVGRGSYGTVWLVRCRGLSNTPHSTPPLVLKCVELKGCGVREVELARQEVAILARMKHPNIVSYKGSFEEGGRLHLLLGYCEGGDLHTRISLQCSSPFPETTVVRWFIQITMALQYLHHHHILHRDLKTHNILLTRCGLVKVGDFGISRVLSSPRDLATTLVGTPYYMSPEQLASRPYNHKSDVWALGCVLFEMANTASSLPCPRLALSHLQGVEGKGRDGWGCFLVSSVVSFAFWSPPSSHDNPATVPSASQVLQLPYIRRHMALFLQDTAGHSQDTLGHTRKGEKTGHRKE</sequence>
<evidence type="ECO:0000256" key="8">
    <source>
        <dbReference type="ARBA" id="ARBA00047899"/>
    </source>
</evidence>
<keyword evidence="14" id="KW-1185">Reference proteome</keyword>
<dbReference type="GO" id="GO:0005524">
    <property type="term" value="F:ATP binding"/>
    <property type="evidence" value="ECO:0007669"/>
    <property type="project" value="UniProtKB-UniRule"/>
</dbReference>
<reference evidence="13" key="1">
    <citation type="submission" date="2023-11" db="EMBL/GenBank/DDBJ databases">
        <title>Genome assemblies of two species of porcelain crab, Petrolisthes cinctipes and Petrolisthes manimaculis (Anomura: Porcellanidae).</title>
        <authorList>
            <person name="Angst P."/>
        </authorList>
    </citation>
    <scope>NUCLEOTIDE SEQUENCE</scope>
    <source>
        <strain evidence="13">PB745_02</strain>
        <tissue evidence="13">Gill</tissue>
    </source>
</reference>
<evidence type="ECO:0000256" key="7">
    <source>
        <dbReference type="ARBA" id="ARBA00022840"/>
    </source>
</evidence>
<evidence type="ECO:0000256" key="5">
    <source>
        <dbReference type="ARBA" id="ARBA00022741"/>
    </source>
</evidence>
<accession>A0AAE1PX14</accession>
<dbReference type="InterPro" id="IPR000719">
    <property type="entry name" value="Prot_kinase_dom"/>
</dbReference>
<evidence type="ECO:0000256" key="1">
    <source>
        <dbReference type="ARBA" id="ARBA00010886"/>
    </source>
</evidence>
<protein>
    <recommendedName>
        <fullName evidence="2">non-specific serine/threonine protein kinase</fullName>
        <ecNumber evidence="2">2.7.11.1</ecNumber>
    </recommendedName>
</protein>
<comment type="catalytic activity">
    <reaction evidence="9">
        <text>L-seryl-[protein] + ATP = O-phospho-L-seryl-[protein] + ADP + H(+)</text>
        <dbReference type="Rhea" id="RHEA:17989"/>
        <dbReference type="Rhea" id="RHEA-COMP:9863"/>
        <dbReference type="Rhea" id="RHEA-COMP:11604"/>
        <dbReference type="ChEBI" id="CHEBI:15378"/>
        <dbReference type="ChEBI" id="CHEBI:29999"/>
        <dbReference type="ChEBI" id="CHEBI:30616"/>
        <dbReference type="ChEBI" id="CHEBI:83421"/>
        <dbReference type="ChEBI" id="CHEBI:456216"/>
        <dbReference type="EC" id="2.7.11.1"/>
    </reaction>
</comment>
<keyword evidence="7 10" id="KW-0067">ATP-binding</keyword>
<keyword evidence="3 11" id="KW-0723">Serine/threonine-protein kinase</keyword>
<evidence type="ECO:0000256" key="6">
    <source>
        <dbReference type="ARBA" id="ARBA00022777"/>
    </source>
</evidence>
<organism evidence="13 14">
    <name type="scientific">Petrolisthes manimaculis</name>
    <dbReference type="NCBI Taxonomy" id="1843537"/>
    <lineage>
        <taxon>Eukaryota</taxon>
        <taxon>Metazoa</taxon>
        <taxon>Ecdysozoa</taxon>
        <taxon>Arthropoda</taxon>
        <taxon>Crustacea</taxon>
        <taxon>Multicrustacea</taxon>
        <taxon>Malacostraca</taxon>
        <taxon>Eumalacostraca</taxon>
        <taxon>Eucarida</taxon>
        <taxon>Decapoda</taxon>
        <taxon>Pleocyemata</taxon>
        <taxon>Anomura</taxon>
        <taxon>Galatheoidea</taxon>
        <taxon>Porcellanidae</taxon>
        <taxon>Petrolisthes</taxon>
    </lineage>
</organism>
<evidence type="ECO:0000259" key="12">
    <source>
        <dbReference type="PROSITE" id="PS50011"/>
    </source>
</evidence>
<evidence type="ECO:0000256" key="11">
    <source>
        <dbReference type="RuleBase" id="RU000304"/>
    </source>
</evidence>
<dbReference type="InterPro" id="IPR008271">
    <property type="entry name" value="Ser/Thr_kinase_AS"/>
</dbReference>
<dbReference type="InterPro" id="IPR011009">
    <property type="entry name" value="Kinase-like_dom_sf"/>
</dbReference>
<gene>
    <name evidence="13" type="ORF">Pmani_012896</name>
</gene>
<evidence type="ECO:0000256" key="2">
    <source>
        <dbReference type="ARBA" id="ARBA00012513"/>
    </source>
</evidence>
<proteinExistence type="inferred from homology"/>
<dbReference type="PROSITE" id="PS00107">
    <property type="entry name" value="PROTEIN_KINASE_ATP"/>
    <property type="match status" value="1"/>
</dbReference>
<evidence type="ECO:0000256" key="3">
    <source>
        <dbReference type="ARBA" id="ARBA00022527"/>
    </source>
</evidence>
<dbReference type="Proteomes" id="UP001292094">
    <property type="component" value="Unassembled WGS sequence"/>
</dbReference>
<dbReference type="Pfam" id="PF00069">
    <property type="entry name" value="Pkinase"/>
    <property type="match status" value="1"/>
</dbReference>
<comment type="similarity">
    <text evidence="1">Belongs to the protein kinase superfamily. NEK Ser/Thr protein kinase family. NIMA subfamily.</text>
</comment>
<dbReference type="PANTHER" id="PTHR44899:SF7">
    <property type="entry name" value="NIMA-RELATED KINASE"/>
    <property type="match status" value="1"/>
</dbReference>
<dbReference type="GO" id="GO:0004674">
    <property type="term" value="F:protein serine/threonine kinase activity"/>
    <property type="evidence" value="ECO:0007669"/>
    <property type="project" value="UniProtKB-KW"/>
</dbReference>
<dbReference type="SUPFAM" id="SSF56112">
    <property type="entry name" value="Protein kinase-like (PK-like)"/>
    <property type="match status" value="1"/>
</dbReference>
<dbReference type="EMBL" id="JAWZYT010001067">
    <property type="protein sequence ID" value="KAK4315909.1"/>
    <property type="molecule type" value="Genomic_DNA"/>
</dbReference>
<dbReference type="InterPro" id="IPR017441">
    <property type="entry name" value="Protein_kinase_ATP_BS"/>
</dbReference>
<feature type="domain" description="Protein kinase" evidence="12">
    <location>
        <begin position="4"/>
        <end position="268"/>
    </location>
</feature>
<keyword evidence="4" id="KW-0808">Transferase</keyword>
<feature type="binding site" evidence="10">
    <location>
        <position position="39"/>
    </location>
    <ligand>
        <name>ATP</name>
        <dbReference type="ChEBI" id="CHEBI:30616"/>
    </ligand>
</feature>
<dbReference type="AlphaFoldDB" id="A0AAE1PX14"/>
<dbReference type="SMART" id="SM00220">
    <property type="entry name" value="S_TKc"/>
    <property type="match status" value="1"/>
</dbReference>
<evidence type="ECO:0000256" key="4">
    <source>
        <dbReference type="ARBA" id="ARBA00022679"/>
    </source>
</evidence>
<dbReference type="InterPro" id="IPR051131">
    <property type="entry name" value="NEK_Ser/Thr_kinase_NIMA"/>
</dbReference>
<dbReference type="Gene3D" id="1.10.510.10">
    <property type="entry name" value="Transferase(Phosphotransferase) domain 1"/>
    <property type="match status" value="1"/>
</dbReference>
<keyword evidence="6" id="KW-0418">Kinase</keyword>
<comment type="catalytic activity">
    <reaction evidence="8">
        <text>L-threonyl-[protein] + ATP = O-phospho-L-threonyl-[protein] + ADP + H(+)</text>
        <dbReference type="Rhea" id="RHEA:46608"/>
        <dbReference type="Rhea" id="RHEA-COMP:11060"/>
        <dbReference type="Rhea" id="RHEA-COMP:11605"/>
        <dbReference type="ChEBI" id="CHEBI:15378"/>
        <dbReference type="ChEBI" id="CHEBI:30013"/>
        <dbReference type="ChEBI" id="CHEBI:30616"/>
        <dbReference type="ChEBI" id="CHEBI:61977"/>
        <dbReference type="ChEBI" id="CHEBI:456216"/>
        <dbReference type="EC" id="2.7.11.1"/>
    </reaction>
</comment>
<evidence type="ECO:0000256" key="10">
    <source>
        <dbReference type="PROSITE-ProRule" id="PRU10141"/>
    </source>
</evidence>
<dbReference type="PANTHER" id="PTHR44899">
    <property type="entry name" value="CAMK FAMILY PROTEIN KINASE"/>
    <property type="match status" value="1"/>
</dbReference>
<evidence type="ECO:0000256" key="9">
    <source>
        <dbReference type="ARBA" id="ARBA00048679"/>
    </source>
</evidence>
<evidence type="ECO:0000313" key="14">
    <source>
        <dbReference type="Proteomes" id="UP001292094"/>
    </source>
</evidence>
<dbReference type="PROSITE" id="PS00108">
    <property type="entry name" value="PROTEIN_KINASE_ST"/>
    <property type="match status" value="1"/>
</dbReference>
<evidence type="ECO:0000313" key="13">
    <source>
        <dbReference type="EMBL" id="KAK4315909.1"/>
    </source>
</evidence>